<evidence type="ECO:0000313" key="3">
    <source>
        <dbReference type="Proteomes" id="UP000680865"/>
    </source>
</evidence>
<feature type="region of interest" description="Disordered" evidence="1">
    <location>
        <begin position="92"/>
        <end position="117"/>
    </location>
</feature>
<evidence type="ECO:0000256" key="1">
    <source>
        <dbReference type="SAM" id="MobiDB-lite"/>
    </source>
</evidence>
<reference evidence="2" key="1">
    <citation type="submission" date="2021-03" db="EMBL/GenBank/DDBJ databases">
        <title>Whole genome shotgun sequence of Actinoplanes consettensis NBRC 14913.</title>
        <authorList>
            <person name="Komaki H."/>
            <person name="Tamura T."/>
        </authorList>
    </citation>
    <scope>NUCLEOTIDE SEQUENCE</scope>
    <source>
        <strain evidence="2">NBRC 14913</strain>
    </source>
</reference>
<keyword evidence="3" id="KW-1185">Reference proteome</keyword>
<protein>
    <submittedName>
        <fullName evidence="2">Uncharacterized protein</fullName>
    </submittedName>
</protein>
<name>A0A919T1J7_9ACTN</name>
<dbReference type="EMBL" id="BOQP01000047">
    <property type="protein sequence ID" value="GIM81516.1"/>
    <property type="molecule type" value="Genomic_DNA"/>
</dbReference>
<gene>
    <name evidence="2" type="ORF">Aco04nite_76930</name>
</gene>
<dbReference type="RefSeq" id="WP_213002100.1">
    <property type="nucleotide sequence ID" value="NZ_BAAATW010000001.1"/>
</dbReference>
<comment type="caution">
    <text evidence="2">The sequence shown here is derived from an EMBL/GenBank/DDBJ whole genome shotgun (WGS) entry which is preliminary data.</text>
</comment>
<dbReference type="Proteomes" id="UP000680865">
    <property type="component" value="Unassembled WGS sequence"/>
</dbReference>
<evidence type="ECO:0000313" key="2">
    <source>
        <dbReference type="EMBL" id="GIM81516.1"/>
    </source>
</evidence>
<organism evidence="2 3">
    <name type="scientific">Winogradskya consettensis</name>
    <dbReference type="NCBI Taxonomy" id="113560"/>
    <lineage>
        <taxon>Bacteria</taxon>
        <taxon>Bacillati</taxon>
        <taxon>Actinomycetota</taxon>
        <taxon>Actinomycetes</taxon>
        <taxon>Micromonosporales</taxon>
        <taxon>Micromonosporaceae</taxon>
        <taxon>Winogradskya</taxon>
    </lineage>
</organism>
<sequence>MRAPDPAPVTPAMIDALAAPAMFDVLAAPAMFDVLAAPAMFDVLAAPAMFDVLVAPAMFDVLVAPATIDMERRVTLRPGRCSALRATEINPKAQPEAVDSPATGGLRIDPWTNTPAC</sequence>
<dbReference type="AlphaFoldDB" id="A0A919T1J7"/>
<accession>A0A919T1J7</accession>
<proteinExistence type="predicted"/>